<reference evidence="2" key="1">
    <citation type="submission" date="2017-07" db="EMBL/GenBank/DDBJ databases">
        <title>Taro Niue Genome Assembly and Annotation.</title>
        <authorList>
            <person name="Atibalentja N."/>
            <person name="Keating K."/>
            <person name="Fields C.J."/>
        </authorList>
    </citation>
    <scope>NUCLEOTIDE SEQUENCE</scope>
    <source>
        <strain evidence="2">Niue_2</strain>
        <tissue evidence="2">Leaf</tissue>
    </source>
</reference>
<feature type="compositionally biased region" description="Polar residues" evidence="1">
    <location>
        <begin position="69"/>
        <end position="83"/>
    </location>
</feature>
<feature type="region of interest" description="Disordered" evidence="1">
    <location>
        <begin position="105"/>
        <end position="124"/>
    </location>
</feature>
<sequence>MYTAWNLGIPLGLERRLDTLSRGIGLAWFGYVLTHLWSTSSGWFVQVAADEKGKKNGLVWTISCSPATKNYSTRPQQDVNSSPKVAADEKGKKNDLVWTISCSPAAKNSSTRPQQDVNSSPKVW</sequence>
<evidence type="ECO:0000313" key="3">
    <source>
        <dbReference type="Proteomes" id="UP000652761"/>
    </source>
</evidence>
<evidence type="ECO:0000313" key="2">
    <source>
        <dbReference type="EMBL" id="MQL89288.1"/>
    </source>
</evidence>
<accession>A0A843V032</accession>
<organism evidence="2 3">
    <name type="scientific">Colocasia esculenta</name>
    <name type="common">Wild taro</name>
    <name type="synonym">Arum esculentum</name>
    <dbReference type="NCBI Taxonomy" id="4460"/>
    <lineage>
        <taxon>Eukaryota</taxon>
        <taxon>Viridiplantae</taxon>
        <taxon>Streptophyta</taxon>
        <taxon>Embryophyta</taxon>
        <taxon>Tracheophyta</taxon>
        <taxon>Spermatophyta</taxon>
        <taxon>Magnoliopsida</taxon>
        <taxon>Liliopsida</taxon>
        <taxon>Araceae</taxon>
        <taxon>Aroideae</taxon>
        <taxon>Colocasieae</taxon>
        <taxon>Colocasia</taxon>
    </lineage>
</organism>
<protein>
    <submittedName>
        <fullName evidence="2">Uncharacterized protein</fullName>
    </submittedName>
</protein>
<proteinExistence type="predicted"/>
<dbReference type="Proteomes" id="UP000652761">
    <property type="component" value="Unassembled WGS sequence"/>
</dbReference>
<name>A0A843V032_COLES</name>
<gene>
    <name evidence="2" type="ORF">Taro_021867</name>
</gene>
<evidence type="ECO:0000256" key="1">
    <source>
        <dbReference type="SAM" id="MobiDB-lite"/>
    </source>
</evidence>
<keyword evidence="3" id="KW-1185">Reference proteome</keyword>
<dbReference type="EMBL" id="NMUH01001135">
    <property type="protein sequence ID" value="MQL89288.1"/>
    <property type="molecule type" value="Genomic_DNA"/>
</dbReference>
<comment type="caution">
    <text evidence="2">The sequence shown here is derived from an EMBL/GenBank/DDBJ whole genome shotgun (WGS) entry which is preliminary data.</text>
</comment>
<dbReference type="AlphaFoldDB" id="A0A843V032"/>
<feature type="region of interest" description="Disordered" evidence="1">
    <location>
        <begin position="69"/>
        <end position="92"/>
    </location>
</feature>